<feature type="domain" description="Chemokine interleukin-8-like" evidence="2">
    <location>
        <begin position="3"/>
        <end position="62"/>
    </location>
</feature>
<dbReference type="Gene3D" id="2.40.50.40">
    <property type="match status" value="1"/>
</dbReference>
<proteinExistence type="predicted"/>
<dbReference type="EMBL" id="VZRP01002649">
    <property type="protein sequence ID" value="NWV60105.1"/>
    <property type="molecule type" value="Genomic_DNA"/>
</dbReference>
<gene>
    <name evidence="3" type="primary">Ccl26</name>
    <name evidence="3" type="ORF">MALELE_R14909</name>
</gene>
<name>A0A7K6G9V0_9PASS</name>
<evidence type="ECO:0000313" key="3">
    <source>
        <dbReference type="EMBL" id="NWV60105.1"/>
    </source>
</evidence>
<comment type="caution">
    <text evidence="3">The sequence shown here is derived from an EMBL/GenBank/DDBJ whole genome shotgun (WGS) entry which is preliminary data.</text>
</comment>
<feature type="non-terminal residue" evidence="3">
    <location>
        <position position="70"/>
    </location>
</feature>
<reference evidence="3 4" key="1">
    <citation type="submission" date="2019-09" db="EMBL/GenBank/DDBJ databases">
        <title>Bird 10,000 Genomes (B10K) Project - Family phase.</title>
        <authorList>
            <person name="Zhang G."/>
        </authorList>
    </citation>
    <scope>NUCLEOTIDE SEQUENCE [LARGE SCALE GENOMIC DNA]</scope>
    <source>
        <strain evidence="3">B10K-DU-029-44</strain>
        <tissue evidence="3">Heart</tissue>
    </source>
</reference>
<dbReference type="InterPro" id="IPR036048">
    <property type="entry name" value="Interleukin_8-like_sf"/>
</dbReference>
<sequence length="70" mass="8300">SPRPTCCSKDKLSRRRIPEFRIREYRYSASSCALRAVLVKLDHGMVCVDPQQKWFQEYLRKQKKPKTPST</sequence>
<dbReference type="Pfam" id="PF00048">
    <property type="entry name" value="IL8"/>
    <property type="match status" value="1"/>
</dbReference>
<dbReference type="GO" id="GO:0008009">
    <property type="term" value="F:chemokine activity"/>
    <property type="evidence" value="ECO:0007669"/>
    <property type="project" value="InterPro"/>
</dbReference>
<protein>
    <submittedName>
        <fullName evidence="3">CCL26 protein</fullName>
    </submittedName>
</protein>
<evidence type="ECO:0000256" key="1">
    <source>
        <dbReference type="ARBA" id="ARBA00022514"/>
    </source>
</evidence>
<dbReference type="AlphaFoldDB" id="A0A7K6G9V0"/>
<dbReference type="SUPFAM" id="SSF54117">
    <property type="entry name" value="Interleukin 8-like chemokines"/>
    <property type="match status" value="1"/>
</dbReference>
<keyword evidence="1" id="KW-0202">Cytokine</keyword>
<organism evidence="3 4">
    <name type="scientific">Malurus elegans</name>
    <name type="common">Red-winged fairywren</name>
    <dbReference type="NCBI Taxonomy" id="720584"/>
    <lineage>
        <taxon>Eukaryota</taxon>
        <taxon>Metazoa</taxon>
        <taxon>Chordata</taxon>
        <taxon>Craniata</taxon>
        <taxon>Vertebrata</taxon>
        <taxon>Euteleostomi</taxon>
        <taxon>Archelosauria</taxon>
        <taxon>Archosauria</taxon>
        <taxon>Dinosauria</taxon>
        <taxon>Saurischia</taxon>
        <taxon>Theropoda</taxon>
        <taxon>Coelurosauria</taxon>
        <taxon>Aves</taxon>
        <taxon>Neognathae</taxon>
        <taxon>Neoaves</taxon>
        <taxon>Telluraves</taxon>
        <taxon>Australaves</taxon>
        <taxon>Passeriformes</taxon>
        <taxon>Meliphagoidea</taxon>
        <taxon>Maluridae</taxon>
        <taxon>Malurus</taxon>
    </lineage>
</organism>
<evidence type="ECO:0000259" key="2">
    <source>
        <dbReference type="SMART" id="SM00199"/>
    </source>
</evidence>
<dbReference type="InterPro" id="IPR001811">
    <property type="entry name" value="Chemokine_IL8-like_dom"/>
</dbReference>
<accession>A0A7K6G9V0</accession>
<dbReference type="GO" id="GO:0006955">
    <property type="term" value="P:immune response"/>
    <property type="evidence" value="ECO:0007669"/>
    <property type="project" value="InterPro"/>
</dbReference>
<dbReference type="Proteomes" id="UP000564407">
    <property type="component" value="Unassembled WGS sequence"/>
</dbReference>
<keyword evidence="4" id="KW-1185">Reference proteome</keyword>
<dbReference type="GO" id="GO:0005615">
    <property type="term" value="C:extracellular space"/>
    <property type="evidence" value="ECO:0007669"/>
    <property type="project" value="UniProtKB-KW"/>
</dbReference>
<dbReference type="SMART" id="SM00199">
    <property type="entry name" value="SCY"/>
    <property type="match status" value="1"/>
</dbReference>
<feature type="non-terminal residue" evidence="3">
    <location>
        <position position="1"/>
    </location>
</feature>
<evidence type="ECO:0000313" key="4">
    <source>
        <dbReference type="Proteomes" id="UP000564407"/>
    </source>
</evidence>